<dbReference type="Proteomes" id="UP000008467">
    <property type="component" value="Chromosome"/>
</dbReference>
<feature type="transmembrane region" description="Helical" evidence="1">
    <location>
        <begin position="48"/>
        <end position="67"/>
    </location>
</feature>
<sequence>MKSQVSALFKAILLVGWFMLASTMVSIGVELFTGNPANYQMVITEHRYAISLASQILCFIGLVIFTANQPLIKQEKQEIHIKLILRYVIMGLGAWLMCIIVTQVLIPFFPEYEAISELFSNNEIILRFIVLVIMAPFLEEYLFRGKMQAYLKEGFGATFAIVIQAILFGSLHQLGLQKIYSTFMGLVFGIVREREGNFLSTFIMHMVINFIGWYVGSFVGRIL</sequence>
<protein>
    <submittedName>
        <fullName evidence="3">Abortive infection protein</fullName>
    </submittedName>
</protein>
<dbReference type="STRING" id="642492.Clole_2408"/>
<evidence type="ECO:0000313" key="3">
    <source>
        <dbReference type="EMBL" id="ADZ84114.1"/>
    </source>
</evidence>
<dbReference type="PANTHER" id="PTHR36435:SF1">
    <property type="entry name" value="CAAX AMINO TERMINAL PROTEASE FAMILY PROTEIN"/>
    <property type="match status" value="1"/>
</dbReference>
<proteinExistence type="predicted"/>
<keyword evidence="4" id="KW-1185">Reference proteome</keyword>
<dbReference type="EMBL" id="CP002582">
    <property type="protein sequence ID" value="ADZ84114.1"/>
    <property type="molecule type" value="Genomic_DNA"/>
</dbReference>
<evidence type="ECO:0000313" key="4">
    <source>
        <dbReference type="Proteomes" id="UP000008467"/>
    </source>
</evidence>
<keyword evidence="1" id="KW-1133">Transmembrane helix</keyword>
<organism evidence="3 4">
    <name type="scientific">Cellulosilyticum lentocellum (strain ATCC 49066 / DSM 5427 / NCIMB 11756 / RHM5)</name>
    <name type="common">Clostridium lentocellum</name>
    <dbReference type="NCBI Taxonomy" id="642492"/>
    <lineage>
        <taxon>Bacteria</taxon>
        <taxon>Bacillati</taxon>
        <taxon>Bacillota</taxon>
        <taxon>Clostridia</taxon>
        <taxon>Lachnospirales</taxon>
        <taxon>Cellulosilyticaceae</taxon>
        <taxon>Cellulosilyticum</taxon>
    </lineage>
</organism>
<keyword evidence="1" id="KW-0812">Transmembrane</keyword>
<name>F2JSZ3_CELLD</name>
<dbReference type="Pfam" id="PF02517">
    <property type="entry name" value="Rce1-like"/>
    <property type="match status" value="1"/>
</dbReference>
<feature type="transmembrane region" description="Helical" evidence="1">
    <location>
        <begin position="7"/>
        <end position="28"/>
    </location>
</feature>
<dbReference type="KEGG" id="cle:Clole_2408"/>
<feature type="transmembrane region" description="Helical" evidence="1">
    <location>
        <begin position="155"/>
        <end position="176"/>
    </location>
</feature>
<dbReference type="InterPro" id="IPR003675">
    <property type="entry name" value="Rce1/LyrA-like_dom"/>
</dbReference>
<feature type="transmembrane region" description="Helical" evidence="1">
    <location>
        <begin position="196"/>
        <end position="216"/>
    </location>
</feature>
<dbReference type="GO" id="GO:0004175">
    <property type="term" value="F:endopeptidase activity"/>
    <property type="evidence" value="ECO:0007669"/>
    <property type="project" value="UniProtKB-ARBA"/>
</dbReference>
<dbReference type="InterPro" id="IPR052710">
    <property type="entry name" value="CAAX_protease"/>
</dbReference>
<keyword evidence="1" id="KW-0472">Membrane</keyword>
<dbReference type="HOGENOM" id="CLU_1238375_0_0_9"/>
<gene>
    <name evidence="3" type="ordered locus">Clole_2408</name>
</gene>
<dbReference type="PANTHER" id="PTHR36435">
    <property type="entry name" value="SLR1288 PROTEIN"/>
    <property type="match status" value="1"/>
</dbReference>
<reference evidence="3 4" key="1">
    <citation type="journal article" date="2011" name="J. Bacteriol.">
        <title>Complete genome sequence of the cellulose-degrading bacterium Cellulosilyticum lentocellum.</title>
        <authorList>
            <consortium name="US DOE Joint Genome Institute"/>
            <person name="Miller D.A."/>
            <person name="Suen G."/>
            <person name="Bruce D."/>
            <person name="Copeland A."/>
            <person name="Cheng J.F."/>
            <person name="Detter C."/>
            <person name="Goodwin L.A."/>
            <person name="Han C.S."/>
            <person name="Hauser L.J."/>
            <person name="Land M.L."/>
            <person name="Lapidus A."/>
            <person name="Lucas S."/>
            <person name="Meincke L."/>
            <person name="Pitluck S."/>
            <person name="Tapia R."/>
            <person name="Teshima H."/>
            <person name="Woyke T."/>
            <person name="Fox B.G."/>
            <person name="Angert E.R."/>
            <person name="Currie C.R."/>
        </authorList>
    </citation>
    <scope>NUCLEOTIDE SEQUENCE [LARGE SCALE GENOMIC DNA]</scope>
    <source>
        <strain evidence="4">ATCC 49066 / DSM 5427 / NCIMB 11756 / RHM5</strain>
    </source>
</reference>
<feature type="transmembrane region" description="Helical" evidence="1">
    <location>
        <begin position="87"/>
        <end position="109"/>
    </location>
</feature>
<dbReference type="AlphaFoldDB" id="F2JSZ3"/>
<feature type="transmembrane region" description="Helical" evidence="1">
    <location>
        <begin position="124"/>
        <end position="143"/>
    </location>
</feature>
<evidence type="ECO:0000256" key="1">
    <source>
        <dbReference type="SAM" id="Phobius"/>
    </source>
</evidence>
<feature type="domain" description="CAAX prenyl protease 2/Lysostaphin resistance protein A-like" evidence="2">
    <location>
        <begin position="123"/>
        <end position="211"/>
    </location>
</feature>
<dbReference type="GO" id="GO:0080120">
    <property type="term" value="P:CAAX-box protein maturation"/>
    <property type="evidence" value="ECO:0007669"/>
    <property type="project" value="UniProtKB-ARBA"/>
</dbReference>
<evidence type="ECO:0000259" key="2">
    <source>
        <dbReference type="Pfam" id="PF02517"/>
    </source>
</evidence>
<dbReference type="RefSeq" id="WP_013657407.1">
    <property type="nucleotide sequence ID" value="NC_015275.1"/>
</dbReference>
<accession>F2JSZ3</accession>